<dbReference type="KEGG" id="eaj:Q3M24_13530"/>
<evidence type="ECO:0000313" key="1">
    <source>
        <dbReference type="EMBL" id="XCN71332.1"/>
    </source>
</evidence>
<sequence length="63" mass="7007">MGQSEKSKKVDGAGFGNELAESCPFLYTPAVLLYVIRDIARLNEPGDILSFYPAEKKSLWMPN</sequence>
<reference evidence="1" key="1">
    <citation type="journal article" date="2024" name="Syst. Appl. Microbiol.">
        <title>First single-strain enrichments of Electrothrix cable bacteria, description of E. aestuarii sp. nov. and E. rattekaaiensis sp. nov., and proposal of a cable bacteria taxonomy following the rules of the SeqCode.</title>
        <authorList>
            <person name="Plum-Jensen L.E."/>
            <person name="Schramm A."/>
            <person name="Marshall I.P.G."/>
        </authorList>
    </citation>
    <scope>NUCLEOTIDE SEQUENCE</scope>
    <source>
        <strain evidence="1">Rat1</strain>
    </source>
</reference>
<accession>A0AAU8LQN3</accession>
<protein>
    <submittedName>
        <fullName evidence="1">Uncharacterized protein</fullName>
    </submittedName>
</protein>
<dbReference type="AlphaFoldDB" id="A0AAU8LQN3"/>
<gene>
    <name evidence="1" type="ORF">Q3M24_13530</name>
</gene>
<organism evidence="1">
    <name type="scientific">Candidatus Electrothrix aestuarii</name>
    <dbReference type="NCBI Taxonomy" id="3062594"/>
    <lineage>
        <taxon>Bacteria</taxon>
        <taxon>Pseudomonadati</taxon>
        <taxon>Thermodesulfobacteriota</taxon>
        <taxon>Desulfobulbia</taxon>
        <taxon>Desulfobulbales</taxon>
        <taxon>Desulfobulbaceae</taxon>
        <taxon>Candidatus Electrothrix</taxon>
    </lineage>
</organism>
<proteinExistence type="predicted"/>
<reference evidence="1" key="2">
    <citation type="submission" date="2024-06" db="EMBL/GenBank/DDBJ databases">
        <authorList>
            <person name="Plum-Jensen L.E."/>
            <person name="Schramm A."/>
            <person name="Marshall I.P.G."/>
        </authorList>
    </citation>
    <scope>NUCLEOTIDE SEQUENCE</scope>
    <source>
        <strain evidence="1">Rat1</strain>
    </source>
</reference>
<dbReference type="EMBL" id="CP159373">
    <property type="protein sequence ID" value="XCN71332.1"/>
    <property type="molecule type" value="Genomic_DNA"/>
</dbReference>
<name>A0AAU8LQN3_9BACT</name>